<comment type="caution">
    <text evidence="1">The sequence shown here is derived from an EMBL/GenBank/DDBJ whole genome shotgun (WGS) entry which is preliminary data.</text>
</comment>
<evidence type="ECO:0000313" key="1">
    <source>
        <dbReference type="EMBL" id="MCS3903066.1"/>
    </source>
</evidence>
<keyword evidence="2" id="KW-1185">Reference proteome</keyword>
<organism evidence="1 2">
    <name type="scientific">Methylohalomonas lacus</name>
    <dbReference type="NCBI Taxonomy" id="398773"/>
    <lineage>
        <taxon>Bacteria</taxon>
        <taxon>Pseudomonadati</taxon>
        <taxon>Pseudomonadota</taxon>
        <taxon>Gammaproteobacteria</taxon>
        <taxon>Methylohalomonadales</taxon>
        <taxon>Methylohalomonadaceae</taxon>
        <taxon>Methylohalomonas</taxon>
    </lineage>
</organism>
<dbReference type="EMBL" id="JANUCT010000006">
    <property type="protein sequence ID" value="MCS3903066.1"/>
    <property type="molecule type" value="Genomic_DNA"/>
</dbReference>
<dbReference type="InterPro" id="IPR023614">
    <property type="entry name" value="Porin_dom_sf"/>
</dbReference>
<dbReference type="InterPro" id="IPR010870">
    <property type="entry name" value="Porin_O/P"/>
</dbReference>
<dbReference type="SUPFAM" id="SSF56935">
    <property type="entry name" value="Porins"/>
    <property type="match status" value="1"/>
</dbReference>
<dbReference type="Pfam" id="PF07396">
    <property type="entry name" value="Porin_O_P"/>
    <property type="match status" value="1"/>
</dbReference>
<proteinExistence type="predicted"/>
<name>A0AAE3HIN9_9GAMM</name>
<evidence type="ECO:0000313" key="2">
    <source>
        <dbReference type="Proteomes" id="UP001204445"/>
    </source>
</evidence>
<dbReference type="Gene3D" id="2.40.160.10">
    <property type="entry name" value="Porin"/>
    <property type="match status" value="1"/>
</dbReference>
<sequence length="400" mass="44097">MIRDGVTVVTILIPTIMVSPPVAATTDRPSQSEPSCQTVFCLTDTRNDLRLEGNLRLQLDAAAYRDDGAARLDGGTNVRRARFSARAQLGDAWTAKFTYDVSKDGVSGIRDAFVSYTHPKGRLERLRIKAGHFKEPFGMERLTSVRDLAFMERSLASTLTPNRNMGIELHRHDRQWTATAGVFVPGTSDDNDNIRHSASARATLAPDHSDGRILHFGAAIAYRSLDSSRSTRFSQQPESRVTDLKLVDTGAFAARDYVFYGLETAWAQGPWSLQADYIHAHINRPDSFADVGFQGWHIDAGWILTGEAQPYNSTKGTFGRLRPAPGAPGIWQLGLRLSELDLNDAGINGGRQRNASLGLTWYSNHYLTLSTEYVQVLNIDGGAFDGARPSALQARVQLIY</sequence>
<gene>
    <name evidence="1" type="ORF">J2T55_001083</name>
</gene>
<dbReference type="Proteomes" id="UP001204445">
    <property type="component" value="Unassembled WGS sequence"/>
</dbReference>
<dbReference type="AlphaFoldDB" id="A0AAE3HIN9"/>
<accession>A0AAE3HIN9</accession>
<protein>
    <submittedName>
        <fullName evidence="1">Phosphate-selective porin OprO/OprP</fullName>
    </submittedName>
</protein>
<dbReference type="RefSeq" id="WP_259054677.1">
    <property type="nucleotide sequence ID" value="NZ_JANUCT010000006.1"/>
</dbReference>
<reference evidence="1" key="1">
    <citation type="submission" date="2022-08" db="EMBL/GenBank/DDBJ databases">
        <title>Genomic Encyclopedia of Type Strains, Phase III (KMG-III): the genomes of soil and plant-associated and newly described type strains.</title>
        <authorList>
            <person name="Whitman W."/>
        </authorList>
    </citation>
    <scope>NUCLEOTIDE SEQUENCE</scope>
    <source>
        <strain evidence="1">HMT 1</strain>
    </source>
</reference>